<dbReference type="AlphaFoldDB" id="A0A370U280"/>
<dbReference type="GeneID" id="43594705"/>
<evidence type="ECO:0000256" key="2">
    <source>
        <dbReference type="ARBA" id="ARBA00012388"/>
    </source>
</evidence>
<keyword evidence="3" id="KW-0479">Metal-binding</keyword>
<feature type="compositionally biased region" description="Basic and acidic residues" evidence="5">
    <location>
        <begin position="54"/>
        <end position="76"/>
    </location>
</feature>
<dbReference type="Proteomes" id="UP000254866">
    <property type="component" value="Unassembled WGS sequence"/>
</dbReference>
<dbReference type="InterPro" id="IPR002058">
    <property type="entry name" value="PAP_assoc"/>
</dbReference>
<dbReference type="GO" id="GO:0005730">
    <property type="term" value="C:nucleolus"/>
    <property type="evidence" value="ECO:0007669"/>
    <property type="project" value="TreeGrafter"/>
</dbReference>
<evidence type="ECO:0000313" key="8">
    <source>
        <dbReference type="EMBL" id="RDL41877.1"/>
    </source>
</evidence>
<dbReference type="STRING" id="2656787.A0A370U280"/>
<dbReference type="InterPro" id="IPR054708">
    <property type="entry name" value="MTPAP-like_central"/>
</dbReference>
<sequence>MSRKAPPPARNRPSGTYGGGDSYRPQSENYSYRRQDENRPPYPPGPPPPPMYEFRGRADYESRPSYDRRSPPRHNYDYPGAPGQDRPRGDGFDFRYDAPPSMDFGRREREGDSYRPRSLSPPRPPPGPKSYSDGPTSHFQSARQQYRGDERGSYNSQRYNDNPRAGRGGYRGRGGRKGASDRAFLKTTRAPTPELMQGIDEDKGPSYRYRPIEEMSDSDEAEMSLSENESSDEAQQPKKKQPRMETKAADGDSVPRWSNPDPYTALPPPDDSQRKKKDVVKLIRKARVTGTENATKAEARIDDFISFDLDNDELTGDQYRPADHPGNGVPGAPTGPRPRGKQVAPPAQETSRDVRMLRDEQVLRDAARPRDEVPPVPQMVPRETGPIQIKLPSKHPVTLPSKPAPAINFASDPALGNRKRTIRDELKGPPQIWGPLKGKKGPSDGKIVSSWKIPANSTGTPWVEIDHSNSANMGLWLHKEIIDFYYYVKPRHFEQVIRAKLIEDLRTSVRRRYSDVEILPFGSFPAGLYLPVSDMDLVCVSEDYTRTGWPKYRNRDLWRFADFLRSQKIPIEGSVEVIAKAKVPLVKYIDRVTGLRVDISFENDTGLIANKTFQEWKAEFPAMPILVTLIKHVLAMRGLNEPSNGGIGGFSVICLVVSLLQHMPQVQSRSMIPEHHLGEILMEFFDLYGNQFNVTTTAISMKPPAYIPKAQIPNIAYKGATTKISILDPNRPDNDISGGASNTNKVLECFSNAYRDMQKRMGDLQYLEDRCRQSILGSTLAGNYSSFELQREHLAHVHEQLIGPIQDT</sequence>
<dbReference type="RefSeq" id="XP_031874533.1">
    <property type="nucleotide sequence ID" value="XM_032010479.1"/>
</dbReference>
<feature type="domain" description="PAP-associated" evidence="6">
    <location>
        <begin position="676"/>
        <end position="734"/>
    </location>
</feature>
<feature type="compositionally biased region" description="Basic and acidic residues" evidence="5">
    <location>
        <begin position="200"/>
        <end position="213"/>
    </location>
</feature>
<feature type="compositionally biased region" description="Pro residues" evidence="5">
    <location>
        <begin position="40"/>
        <end position="51"/>
    </location>
</feature>
<dbReference type="Pfam" id="PF22600">
    <property type="entry name" value="MTPAP-like_central"/>
    <property type="match status" value="1"/>
</dbReference>
<comment type="similarity">
    <text evidence="1">Belongs to the DNA polymerase type-B-like family.</text>
</comment>
<feature type="compositionally biased region" description="Basic and acidic residues" evidence="5">
    <location>
        <begin position="104"/>
        <end position="115"/>
    </location>
</feature>
<feature type="compositionally biased region" description="Polar residues" evidence="5">
    <location>
        <begin position="133"/>
        <end position="144"/>
    </location>
</feature>
<dbReference type="GO" id="GO:0046872">
    <property type="term" value="F:metal ion binding"/>
    <property type="evidence" value="ECO:0007669"/>
    <property type="project" value="UniProtKB-KW"/>
</dbReference>
<dbReference type="Pfam" id="PF03828">
    <property type="entry name" value="PAP_assoc"/>
    <property type="match status" value="1"/>
</dbReference>
<feature type="compositionally biased region" description="Pro residues" evidence="5">
    <location>
        <begin position="1"/>
        <end position="10"/>
    </location>
</feature>
<feature type="compositionally biased region" description="Basic and acidic residues" evidence="5">
    <location>
        <begin position="85"/>
        <end position="96"/>
    </location>
</feature>
<dbReference type="CDD" id="cd05402">
    <property type="entry name" value="NT_PAP_TUTase"/>
    <property type="match status" value="1"/>
</dbReference>
<dbReference type="SUPFAM" id="SSF81631">
    <property type="entry name" value="PAP/OAS1 substrate-binding domain"/>
    <property type="match status" value="1"/>
</dbReference>
<evidence type="ECO:0000256" key="4">
    <source>
        <dbReference type="ARBA" id="ARBA00022842"/>
    </source>
</evidence>
<dbReference type="GO" id="GO:0031123">
    <property type="term" value="P:RNA 3'-end processing"/>
    <property type="evidence" value="ECO:0007669"/>
    <property type="project" value="TreeGrafter"/>
</dbReference>
<keyword evidence="9" id="KW-1185">Reference proteome</keyword>
<evidence type="ECO:0000313" key="9">
    <source>
        <dbReference type="Proteomes" id="UP000254866"/>
    </source>
</evidence>
<dbReference type="InterPro" id="IPR043519">
    <property type="entry name" value="NT_sf"/>
</dbReference>
<keyword evidence="4" id="KW-0460">Magnesium</keyword>
<dbReference type="EMBL" id="NPIC01000001">
    <property type="protein sequence ID" value="RDL41877.1"/>
    <property type="molecule type" value="Genomic_DNA"/>
</dbReference>
<dbReference type="GO" id="GO:0043634">
    <property type="term" value="P:polyadenylation-dependent ncRNA catabolic process"/>
    <property type="evidence" value="ECO:0007669"/>
    <property type="project" value="TreeGrafter"/>
</dbReference>
<feature type="region of interest" description="Disordered" evidence="5">
    <location>
        <begin position="311"/>
        <end position="352"/>
    </location>
</feature>
<evidence type="ECO:0000259" key="6">
    <source>
        <dbReference type="Pfam" id="PF03828"/>
    </source>
</evidence>
<feature type="compositionally biased region" description="Pro residues" evidence="5">
    <location>
        <begin position="119"/>
        <end position="128"/>
    </location>
</feature>
<dbReference type="GO" id="GO:0031499">
    <property type="term" value="C:TRAMP complex"/>
    <property type="evidence" value="ECO:0007669"/>
    <property type="project" value="TreeGrafter"/>
</dbReference>
<organism evidence="8 9">
    <name type="scientific">Venustampulla echinocandica</name>
    <dbReference type="NCBI Taxonomy" id="2656787"/>
    <lineage>
        <taxon>Eukaryota</taxon>
        <taxon>Fungi</taxon>
        <taxon>Dikarya</taxon>
        <taxon>Ascomycota</taxon>
        <taxon>Pezizomycotina</taxon>
        <taxon>Leotiomycetes</taxon>
        <taxon>Helotiales</taxon>
        <taxon>Pleuroascaceae</taxon>
        <taxon>Venustampulla</taxon>
    </lineage>
</organism>
<dbReference type="PANTHER" id="PTHR23092">
    <property type="entry name" value="POLY(A) RNA POLYMERASE"/>
    <property type="match status" value="1"/>
</dbReference>
<feature type="region of interest" description="Disordered" evidence="5">
    <location>
        <begin position="425"/>
        <end position="450"/>
    </location>
</feature>
<feature type="domain" description="Poly(A) RNA polymerase mitochondrial-like central palm" evidence="7">
    <location>
        <begin position="477"/>
        <end position="613"/>
    </location>
</feature>
<evidence type="ECO:0000256" key="1">
    <source>
        <dbReference type="ARBA" id="ARBA00008593"/>
    </source>
</evidence>
<name>A0A370U280_9HELO</name>
<dbReference type="OrthoDB" id="273917at2759"/>
<dbReference type="SUPFAM" id="SSF81301">
    <property type="entry name" value="Nucleotidyltransferase"/>
    <property type="match status" value="1"/>
</dbReference>
<dbReference type="GO" id="GO:0010605">
    <property type="term" value="P:negative regulation of macromolecule metabolic process"/>
    <property type="evidence" value="ECO:0007669"/>
    <property type="project" value="UniProtKB-ARBA"/>
</dbReference>
<reference evidence="8 9" key="1">
    <citation type="journal article" date="2018" name="IMA Fungus">
        <title>IMA Genome-F 9: Draft genome sequence of Annulohypoxylon stygium, Aspergillus mulundensis, Berkeleyomyces basicola (syn. Thielaviopsis basicola), Ceratocystis smalleyi, two Cercospora beticola strains, Coleophoma cylindrospora, Fusarium fracticaudum, Phialophora cf. hyalina, and Morchella septimelata.</title>
        <authorList>
            <person name="Wingfield B.D."/>
            <person name="Bills G.F."/>
            <person name="Dong Y."/>
            <person name="Huang W."/>
            <person name="Nel W.J."/>
            <person name="Swalarsk-Parry B.S."/>
            <person name="Vaghefi N."/>
            <person name="Wilken P.M."/>
            <person name="An Z."/>
            <person name="de Beer Z.W."/>
            <person name="De Vos L."/>
            <person name="Chen L."/>
            <person name="Duong T.A."/>
            <person name="Gao Y."/>
            <person name="Hammerbacher A."/>
            <person name="Kikkert J.R."/>
            <person name="Li Y."/>
            <person name="Li H."/>
            <person name="Li K."/>
            <person name="Li Q."/>
            <person name="Liu X."/>
            <person name="Ma X."/>
            <person name="Naidoo K."/>
            <person name="Pethybridge S.J."/>
            <person name="Sun J."/>
            <person name="Steenkamp E.T."/>
            <person name="van der Nest M.A."/>
            <person name="van Wyk S."/>
            <person name="Wingfield M.J."/>
            <person name="Xiong C."/>
            <person name="Yue Q."/>
            <person name="Zhang X."/>
        </authorList>
    </citation>
    <scope>NUCLEOTIDE SEQUENCE [LARGE SCALE GENOMIC DNA]</scope>
    <source>
        <strain evidence="8 9">BP 5553</strain>
    </source>
</reference>
<proteinExistence type="inferred from homology"/>
<protein>
    <recommendedName>
        <fullName evidence="2">polynucleotide adenylyltransferase</fullName>
        <ecNumber evidence="2">2.7.7.19</ecNumber>
    </recommendedName>
</protein>
<gene>
    <name evidence="8" type="ORF">BP5553_01856</name>
</gene>
<accession>A0A370U280</accession>
<dbReference type="Gene3D" id="3.30.460.10">
    <property type="entry name" value="Beta Polymerase, domain 2"/>
    <property type="match status" value="1"/>
</dbReference>
<dbReference type="GO" id="GO:0003729">
    <property type="term" value="F:mRNA binding"/>
    <property type="evidence" value="ECO:0007669"/>
    <property type="project" value="TreeGrafter"/>
</dbReference>
<dbReference type="InterPro" id="IPR045862">
    <property type="entry name" value="Trf4-like"/>
</dbReference>
<evidence type="ECO:0000256" key="5">
    <source>
        <dbReference type="SAM" id="MobiDB-lite"/>
    </source>
</evidence>
<dbReference type="PANTHER" id="PTHR23092:SF15">
    <property type="entry name" value="INACTIVE NON-CANONICAL POLY(A) RNA POLYMERASE PROTEIN TRF4-2-RELATED"/>
    <property type="match status" value="1"/>
</dbReference>
<dbReference type="Gene3D" id="1.10.1410.10">
    <property type="match status" value="1"/>
</dbReference>
<evidence type="ECO:0000259" key="7">
    <source>
        <dbReference type="Pfam" id="PF22600"/>
    </source>
</evidence>
<comment type="caution">
    <text evidence="8">The sequence shown here is derived from an EMBL/GenBank/DDBJ whole genome shotgun (WGS) entry which is preliminary data.</text>
</comment>
<dbReference type="GO" id="GO:1990817">
    <property type="term" value="F:poly(A) RNA polymerase activity"/>
    <property type="evidence" value="ECO:0007669"/>
    <property type="project" value="UniProtKB-EC"/>
</dbReference>
<evidence type="ECO:0000256" key="3">
    <source>
        <dbReference type="ARBA" id="ARBA00022723"/>
    </source>
</evidence>
<feature type="region of interest" description="Disordered" evidence="5">
    <location>
        <begin position="1"/>
        <end position="279"/>
    </location>
</feature>
<dbReference type="EC" id="2.7.7.19" evidence="2"/>